<dbReference type="GO" id="GO:0005524">
    <property type="term" value="F:ATP binding"/>
    <property type="evidence" value="ECO:0007669"/>
    <property type="project" value="UniProtKB-KW"/>
</dbReference>
<dbReference type="InterPro" id="IPR027417">
    <property type="entry name" value="P-loop_NTPase"/>
</dbReference>
<evidence type="ECO:0000256" key="4">
    <source>
        <dbReference type="ARBA" id="ARBA00022840"/>
    </source>
</evidence>
<protein>
    <submittedName>
        <fullName evidence="6">ABC transporter ATP-binding protein</fullName>
    </submittedName>
</protein>
<comment type="similarity">
    <text evidence="1">Belongs to the ABC transporter superfamily.</text>
</comment>
<dbReference type="OrthoDB" id="9778870at2"/>
<dbReference type="InterPro" id="IPR050683">
    <property type="entry name" value="Bact_Polysacc_Export_ATP-bd"/>
</dbReference>
<accession>A0A4P6MVW5</accession>
<proteinExistence type="inferred from homology"/>
<reference evidence="6 7" key="1">
    <citation type="submission" date="2019-02" db="EMBL/GenBank/DDBJ databases">
        <title>Genomic data mining of an Antarctic deep-sea actinobacterium, Janibacterlimosus P3-3-X1.</title>
        <authorList>
            <person name="Liao L."/>
            <person name="Chen B."/>
        </authorList>
    </citation>
    <scope>NUCLEOTIDE SEQUENCE [LARGE SCALE GENOMIC DNA]</scope>
    <source>
        <strain evidence="6 7">P3-3-X1</strain>
    </source>
</reference>
<dbReference type="AlphaFoldDB" id="A0A4P6MVW5"/>
<dbReference type="Gene3D" id="3.40.50.300">
    <property type="entry name" value="P-loop containing nucleotide triphosphate hydrolases"/>
    <property type="match status" value="1"/>
</dbReference>
<dbReference type="CDD" id="cd03220">
    <property type="entry name" value="ABC_KpsT_Wzt"/>
    <property type="match status" value="1"/>
</dbReference>
<dbReference type="InterPro" id="IPR003439">
    <property type="entry name" value="ABC_transporter-like_ATP-bd"/>
</dbReference>
<evidence type="ECO:0000256" key="1">
    <source>
        <dbReference type="ARBA" id="ARBA00005417"/>
    </source>
</evidence>
<evidence type="ECO:0000259" key="5">
    <source>
        <dbReference type="PROSITE" id="PS50893"/>
    </source>
</evidence>
<dbReference type="InterPro" id="IPR015860">
    <property type="entry name" value="ABC_transpr_TagH-like"/>
</dbReference>
<keyword evidence="2" id="KW-0813">Transport</keyword>
<dbReference type="GO" id="GO:0016887">
    <property type="term" value="F:ATP hydrolysis activity"/>
    <property type="evidence" value="ECO:0007669"/>
    <property type="project" value="InterPro"/>
</dbReference>
<dbReference type="SUPFAM" id="SSF52540">
    <property type="entry name" value="P-loop containing nucleoside triphosphate hydrolases"/>
    <property type="match status" value="1"/>
</dbReference>
<name>A0A4P6MVW5_9MICO</name>
<dbReference type="KEGG" id="jli:EXU32_10835"/>
<dbReference type="GO" id="GO:0140359">
    <property type="term" value="F:ABC-type transporter activity"/>
    <property type="evidence" value="ECO:0007669"/>
    <property type="project" value="InterPro"/>
</dbReference>
<dbReference type="InterPro" id="IPR003593">
    <property type="entry name" value="AAA+_ATPase"/>
</dbReference>
<dbReference type="PANTHER" id="PTHR46743:SF2">
    <property type="entry name" value="TEICHOIC ACIDS EXPORT ATP-BINDING PROTEIN TAGH"/>
    <property type="match status" value="1"/>
</dbReference>
<keyword evidence="4 6" id="KW-0067">ATP-binding</keyword>
<organism evidence="6 7">
    <name type="scientific">Janibacter limosus</name>
    <dbReference type="NCBI Taxonomy" id="53458"/>
    <lineage>
        <taxon>Bacteria</taxon>
        <taxon>Bacillati</taxon>
        <taxon>Actinomycetota</taxon>
        <taxon>Actinomycetes</taxon>
        <taxon>Micrococcales</taxon>
        <taxon>Intrasporangiaceae</taxon>
        <taxon>Janibacter</taxon>
    </lineage>
</organism>
<evidence type="ECO:0000256" key="2">
    <source>
        <dbReference type="ARBA" id="ARBA00022448"/>
    </source>
</evidence>
<evidence type="ECO:0000256" key="3">
    <source>
        <dbReference type="ARBA" id="ARBA00022741"/>
    </source>
</evidence>
<sequence length="268" mass="28989">MTYRVNAEEDDGHRRRLWRRATRVHALRGVSLVARRGETIGILGHNGSGKSTLLRIIAGLEPPTSGSVLATSTPTFLGVNAALQPELTGGRNVRLGLLAMGLTPKEAEAAVPDVLELAALGPAIHRPMKTYSSGMGARLRFAIAAAAQPDILLIDEALATGDAATKARSDERMRKIREQAGTIFLVSHAAQVIEEMCTRAIWLHEGQIISDGPAEQTARAYRWWAWCEAQGDTDKARGVLEGTIARHTPARVSLAEPRGRRARRKATS</sequence>
<dbReference type="Pfam" id="PF00005">
    <property type="entry name" value="ABC_tran"/>
    <property type="match status" value="1"/>
</dbReference>
<evidence type="ECO:0000313" key="6">
    <source>
        <dbReference type="EMBL" id="QBF47991.1"/>
    </source>
</evidence>
<dbReference type="Proteomes" id="UP000290408">
    <property type="component" value="Chromosome"/>
</dbReference>
<feature type="domain" description="ABC transporter" evidence="5">
    <location>
        <begin position="12"/>
        <end position="230"/>
    </location>
</feature>
<keyword evidence="7" id="KW-1185">Reference proteome</keyword>
<dbReference type="SMART" id="SM00382">
    <property type="entry name" value="AAA"/>
    <property type="match status" value="1"/>
</dbReference>
<dbReference type="EMBL" id="CP036164">
    <property type="protein sequence ID" value="QBF47991.1"/>
    <property type="molecule type" value="Genomic_DNA"/>
</dbReference>
<dbReference type="PANTHER" id="PTHR46743">
    <property type="entry name" value="TEICHOIC ACIDS EXPORT ATP-BINDING PROTEIN TAGH"/>
    <property type="match status" value="1"/>
</dbReference>
<keyword evidence="3" id="KW-0547">Nucleotide-binding</keyword>
<evidence type="ECO:0000313" key="7">
    <source>
        <dbReference type="Proteomes" id="UP000290408"/>
    </source>
</evidence>
<dbReference type="GO" id="GO:0016020">
    <property type="term" value="C:membrane"/>
    <property type="evidence" value="ECO:0007669"/>
    <property type="project" value="InterPro"/>
</dbReference>
<dbReference type="PROSITE" id="PS50893">
    <property type="entry name" value="ABC_TRANSPORTER_2"/>
    <property type="match status" value="1"/>
</dbReference>
<gene>
    <name evidence="6" type="ORF">EXU32_10835</name>
</gene>